<feature type="transmembrane region" description="Helical" evidence="1">
    <location>
        <begin position="12"/>
        <end position="32"/>
    </location>
</feature>
<comment type="caution">
    <text evidence="2">The sequence shown here is derived from an EMBL/GenBank/DDBJ whole genome shotgun (WGS) entry which is preliminary data.</text>
</comment>
<dbReference type="RefSeq" id="WP_132003331.1">
    <property type="nucleotide sequence ID" value="NZ_JBHUNN010000002.1"/>
</dbReference>
<gene>
    <name evidence="2" type="ORF">EV666_102175</name>
</gene>
<dbReference type="EMBL" id="SLWL01000002">
    <property type="protein sequence ID" value="TCO15197.1"/>
    <property type="molecule type" value="Genomic_DNA"/>
</dbReference>
<keyword evidence="1" id="KW-0812">Transmembrane</keyword>
<reference evidence="2 3" key="1">
    <citation type="submission" date="2019-03" db="EMBL/GenBank/DDBJ databases">
        <title>Genomic Encyclopedia of Type Strains, Phase IV (KMG-IV): sequencing the most valuable type-strain genomes for metagenomic binning, comparative biology and taxonomic classification.</title>
        <authorList>
            <person name="Goeker M."/>
        </authorList>
    </citation>
    <scope>NUCLEOTIDE SEQUENCE [LARGE SCALE GENOMIC DNA]</scope>
    <source>
        <strain evidence="2 3">DSM 22958</strain>
    </source>
</reference>
<sequence length="118" mass="12747">MIPVQLDGGALLFFGIVAGMAGILIGSIRRAVTGDGVNINRRLQEMDLRLLAAERKLHEVVVEVQHLPSADDFRAMADRVGEVGGDLKAVQASVQSLHRVMERVDEWLIASSNRSGSA</sequence>
<dbReference type="InterPro" id="IPR020269">
    <property type="entry name" value="Phage_Mu_Releasin"/>
</dbReference>
<dbReference type="Pfam" id="PF10805">
    <property type="entry name" value="DUF2730"/>
    <property type="match status" value="1"/>
</dbReference>
<name>A0A4V2RXR4_9HYPH</name>
<dbReference type="Proteomes" id="UP000294881">
    <property type="component" value="Unassembled WGS sequence"/>
</dbReference>
<dbReference type="OrthoDB" id="7916371at2"/>
<accession>A0A4V2RXR4</accession>
<dbReference type="AlphaFoldDB" id="A0A4V2RXR4"/>
<evidence type="ECO:0000256" key="1">
    <source>
        <dbReference type="SAM" id="Phobius"/>
    </source>
</evidence>
<protein>
    <submittedName>
        <fullName evidence="2">Uncharacterized protein DUF2730</fullName>
    </submittedName>
</protein>
<keyword evidence="1" id="KW-1133">Transmembrane helix</keyword>
<evidence type="ECO:0000313" key="3">
    <source>
        <dbReference type="Proteomes" id="UP000294881"/>
    </source>
</evidence>
<organism evidence="2 3">
    <name type="scientific">Camelimonas lactis</name>
    <dbReference type="NCBI Taxonomy" id="659006"/>
    <lineage>
        <taxon>Bacteria</taxon>
        <taxon>Pseudomonadati</taxon>
        <taxon>Pseudomonadota</taxon>
        <taxon>Alphaproteobacteria</taxon>
        <taxon>Hyphomicrobiales</taxon>
        <taxon>Chelatococcaceae</taxon>
        <taxon>Camelimonas</taxon>
    </lineage>
</organism>
<keyword evidence="1" id="KW-0472">Membrane</keyword>
<proteinExistence type="predicted"/>
<keyword evidence="3" id="KW-1185">Reference proteome</keyword>
<evidence type="ECO:0000313" key="2">
    <source>
        <dbReference type="EMBL" id="TCO15197.1"/>
    </source>
</evidence>